<evidence type="ECO:0000313" key="2">
    <source>
        <dbReference type="WBParaSite" id="ACRNAN_scaffold3293.g8101.t1"/>
    </source>
</evidence>
<evidence type="ECO:0000313" key="1">
    <source>
        <dbReference type="Proteomes" id="UP000887540"/>
    </source>
</evidence>
<dbReference type="WBParaSite" id="ACRNAN_scaffold3293.g8101.t1">
    <property type="protein sequence ID" value="ACRNAN_scaffold3293.g8101.t1"/>
    <property type="gene ID" value="ACRNAN_scaffold3293.g8101"/>
</dbReference>
<reference evidence="2" key="1">
    <citation type="submission" date="2022-11" db="UniProtKB">
        <authorList>
            <consortium name="WormBaseParasite"/>
        </authorList>
    </citation>
    <scope>IDENTIFICATION</scope>
</reference>
<sequence length="116" mass="12753">MPYNVIVVFKHRPAVSSFGNIYATERSSRGHVCGNIAPLDGESGALVVNDFGEIIGISIGGCNRLDWQSNSKIEEVLNKLTFSSILGSHRLIVPVDVLNTFLADNYPEPEELYTEE</sequence>
<proteinExistence type="predicted"/>
<keyword evidence="1" id="KW-1185">Reference proteome</keyword>
<protein>
    <submittedName>
        <fullName evidence="2">Uncharacterized protein</fullName>
    </submittedName>
</protein>
<organism evidence="1 2">
    <name type="scientific">Acrobeloides nanus</name>
    <dbReference type="NCBI Taxonomy" id="290746"/>
    <lineage>
        <taxon>Eukaryota</taxon>
        <taxon>Metazoa</taxon>
        <taxon>Ecdysozoa</taxon>
        <taxon>Nematoda</taxon>
        <taxon>Chromadorea</taxon>
        <taxon>Rhabditida</taxon>
        <taxon>Tylenchina</taxon>
        <taxon>Cephalobomorpha</taxon>
        <taxon>Cephaloboidea</taxon>
        <taxon>Cephalobidae</taxon>
        <taxon>Acrobeloides</taxon>
    </lineage>
</organism>
<dbReference type="Proteomes" id="UP000887540">
    <property type="component" value="Unplaced"/>
</dbReference>
<accession>A0A914DPE4</accession>
<dbReference type="AlphaFoldDB" id="A0A914DPE4"/>
<name>A0A914DPE4_9BILA</name>